<dbReference type="InterPro" id="IPR022742">
    <property type="entry name" value="Hydrolase_4"/>
</dbReference>
<dbReference type="InterPro" id="IPR029058">
    <property type="entry name" value="AB_hydrolase_fold"/>
</dbReference>
<dbReference type="SUPFAM" id="SSF53474">
    <property type="entry name" value="alpha/beta-Hydrolases"/>
    <property type="match status" value="1"/>
</dbReference>
<dbReference type="Proteomes" id="UP000019335">
    <property type="component" value="Chromosome 6"/>
</dbReference>
<evidence type="ECO:0000313" key="2">
    <source>
        <dbReference type="EMBL" id="EWM27507.1"/>
    </source>
</evidence>
<dbReference type="Gene3D" id="3.40.50.1820">
    <property type="entry name" value="alpha/beta hydrolase"/>
    <property type="match status" value="1"/>
</dbReference>
<name>W7TN74_9STRA</name>
<reference evidence="2 3" key="1">
    <citation type="journal article" date="2014" name="Mol. Plant">
        <title>Chromosome Scale Genome Assembly and Transcriptome Profiling of Nannochloropsis gaditana in Nitrogen Depletion.</title>
        <authorList>
            <person name="Corteggiani Carpinelli E."/>
            <person name="Telatin A."/>
            <person name="Vitulo N."/>
            <person name="Forcato C."/>
            <person name="D'Angelo M."/>
            <person name="Schiavon R."/>
            <person name="Vezzi A."/>
            <person name="Giacometti G.M."/>
            <person name="Morosinotto T."/>
            <person name="Valle G."/>
        </authorList>
    </citation>
    <scope>NUCLEOTIDE SEQUENCE [LARGE SCALE GENOMIC DNA]</scope>
    <source>
        <strain evidence="2 3">B-31</strain>
    </source>
</reference>
<protein>
    <recommendedName>
        <fullName evidence="1">Serine aminopeptidase S33 domain-containing protein</fullName>
    </recommendedName>
</protein>
<evidence type="ECO:0000259" key="1">
    <source>
        <dbReference type="Pfam" id="PF12146"/>
    </source>
</evidence>
<dbReference type="EMBL" id="AZIL01000432">
    <property type="protein sequence ID" value="EWM27507.1"/>
    <property type="molecule type" value="Genomic_DNA"/>
</dbReference>
<sequence>MGGRISSLVFQPPSKRSHINSTKYIILPTSKGNRIPAFYFDRSAHITVLVSHGNAEDLGMIYDQFFDFSRQLNVNVMAYEYSGYGRATGSPSESNCYADIDAAFKYLVEIKKVVPSRLVLLGRSIGSGPSCYLAERLALSGTPVGGVMLQSPVLSILRVVLPDLRWTWWGDMFPNVDRVKRMECPIFVIHGTRDEIVPFRHGQDLFLATPVQWRARPLWVEGGGHNDLEGRLRQEGTYFSCVLEFLREWCSGEGGGHRGLHGSVY</sequence>
<comment type="caution">
    <text evidence="2">The sequence shown here is derived from an EMBL/GenBank/DDBJ whole genome shotgun (WGS) entry which is preliminary data.</text>
</comment>
<evidence type="ECO:0000313" key="3">
    <source>
        <dbReference type="Proteomes" id="UP000019335"/>
    </source>
</evidence>
<dbReference type="PANTHER" id="PTHR12277:SF81">
    <property type="entry name" value="PROTEIN ABHD13"/>
    <property type="match status" value="1"/>
</dbReference>
<accession>W7TN74</accession>
<proteinExistence type="predicted"/>
<gene>
    <name evidence="2" type="ORF">Naga_100948g2</name>
</gene>
<organism evidence="2 3">
    <name type="scientific">Nannochloropsis gaditana</name>
    <dbReference type="NCBI Taxonomy" id="72520"/>
    <lineage>
        <taxon>Eukaryota</taxon>
        <taxon>Sar</taxon>
        <taxon>Stramenopiles</taxon>
        <taxon>Ochrophyta</taxon>
        <taxon>Eustigmatophyceae</taxon>
        <taxon>Eustigmatales</taxon>
        <taxon>Monodopsidaceae</taxon>
        <taxon>Nannochloropsis</taxon>
    </lineage>
</organism>
<dbReference type="AlphaFoldDB" id="W7TN74"/>
<dbReference type="Pfam" id="PF12146">
    <property type="entry name" value="Hydrolase_4"/>
    <property type="match status" value="1"/>
</dbReference>
<keyword evidence="3" id="KW-1185">Reference proteome</keyword>
<feature type="domain" description="Serine aminopeptidase S33" evidence="1">
    <location>
        <begin position="45"/>
        <end position="157"/>
    </location>
</feature>
<dbReference type="OrthoDB" id="446723at2759"/>
<dbReference type="PANTHER" id="PTHR12277">
    <property type="entry name" value="ALPHA/BETA HYDROLASE DOMAIN-CONTAINING PROTEIN"/>
    <property type="match status" value="1"/>
</dbReference>